<proteinExistence type="predicted"/>
<gene>
    <name evidence="1" type="ORF">HP467_17090</name>
</gene>
<comment type="caution">
    <text evidence="1">The sequence shown here is derived from an EMBL/GenBank/DDBJ whole genome shotgun (WGS) entry which is preliminary data.</text>
</comment>
<organism evidence="1 2">
    <name type="scientific">Curtobacterium citreum</name>
    <dbReference type="NCBI Taxonomy" id="2036"/>
    <lineage>
        <taxon>Bacteria</taxon>
        <taxon>Bacillati</taxon>
        <taxon>Actinomycetota</taxon>
        <taxon>Actinomycetes</taxon>
        <taxon>Micrococcales</taxon>
        <taxon>Microbacteriaceae</taxon>
        <taxon>Curtobacterium</taxon>
    </lineage>
</organism>
<accession>A0A850DZJ5</accession>
<sequence>MDTPPRLILLTSDDRDAQHRIRRGEFVRVTHGVAVDAADWRAASVRQRARIELEAVLTSVGEWRVVSHRSAALLWGLPDVDRPDGRAHVTDPLLGTTHSGRRVVRHAAPLESTEIAVVDGRRGTSLVRTVVDLARSTSYENAVAVLDHVLREGSTDVPELRRAFAAWPTPRGMTKARRALRFADPLADSPGESVSRVRLDEDGFPPPVLQQRFGPFRTDFWWPRAGVVGEFDGLEKYDGVDAVRREKSREQALLLRPEVRQVVRWGWPEVRTPGRLQALLRTTGLPTGS</sequence>
<protein>
    <recommendedName>
        <fullName evidence="3">Transcriptional regulator, AbiEi antitoxin, Type IV TA system</fullName>
    </recommendedName>
</protein>
<evidence type="ECO:0000313" key="1">
    <source>
        <dbReference type="EMBL" id="NUU29808.1"/>
    </source>
</evidence>
<dbReference type="Proteomes" id="UP000539146">
    <property type="component" value="Unassembled WGS sequence"/>
</dbReference>
<dbReference type="RefSeq" id="WP_175326919.1">
    <property type="nucleotide sequence ID" value="NZ_BAAAWP010000001.1"/>
</dbReference>
<evidence type="ECO:0008006" key="3">
    <source>
        <dbReference type="Google" id="ProtNLM"/>
    </source>
</evidence>
<evidence type="ECO:0000313" key="2">
    <source>
        <dbReference type="Proteomes" id="UP000539146"/>
    </source>
</evidence>
<dbReference type="AlphaFoldDB" id="A0A850DZJ5"/>
<reference evidence="1 2" key="1">
    <citation type="submission" date="2020-05" db="EMBL/GenBank/DDBJ databases">
        <title>Genome Sequencing of Type Strains.</title>
        <authorList>
            <person name="Lemaire J.F."/>
            <person name="Inderbitzin P."/>
            <person name="Gregorio O.A."/>
            <person name="Collins S.B."/>
            <person name="Wespe N."/>
            <person name="Knight-Connoni V."/>
        </authorList>
    </citation>
    <scope>NUCLEOTIDE SEQUENCE [LARGE SCALE GENOMIC DNA]</scope>
    <source>
        <strain evidence="1 2">DSM 20512</strain>
    </source>
</reference>
<name>A0A850DZJ5_9MICO</name>
<dbReference type="EMBL" id="JABMCG010000126">
    <property type="protein sequence ID" value="NUU29808.1"/>
    <property type="molecule type" value="Genomic_DNA"/>
</dbReference>